<evidence type="ECO:0000313" key="2">
    <source>
        <dbReference type="EMBL" id="RXK53777.1"/>
    </source>
</evidence>
<comment type="caution">
    <text evidence="2">The sequence shown here is derived from an EMBL/GenBank/DDBJ whole genome shotgun (WGS) entry which is preliminary data.</text>
</comment>
<feature type="chain" id="PRO_5020972311" evidence="1">
    <location>
        <begin position="24"/>
        <end position="602"/>
    </location>
</feature>
<protein>
    <submittedName>
        <fullName evidence="2">Uncharacterized protein</fullName>
    </submittedName>
</protein>
<dbReference type="RefSeq" id="WP_129049802.1">
    <property type="nucleotide sequence ID" value="NZ_SDHX01000002.1"/>
</dbReference>
<proteinExistence type="predicted"/>
<reference evidence="2 3" key="1">
    <citation type="submission" date="2019-01" db="EMBL/GenBank/DDBJ databases">
        <title>Lacunisphaera sp. strain TWA-58.</title>
        <authorList>
            <person name="Chen W.-M."/>
        </authorList>
    </citation>
    <scope>NUCLEOTIDE SEQUENCE [LARGE SCALE GENOMIC DNA]</scope>
    <source>
        <strain evidence="2 3">TWA-58</strain>
    </source>
</reference>
<name>A0A4Q1C5R7_9BACT</name>
<keyword evidence="3" id="KW-1185">Reference proteome</keyword>
<evidence type="ECO:0000313" key="3">
    <source>
        <dbReference type="Proteomes" id="UP000290218"/>
    </source>
</evidence>
<dbReference type="Proteomes" id="UP000290218">
    <property type="component" value="Unassembled WGS sequence"/>
</dbReference>
<dbReference type="EMBL" id="SDHX01000002">
    <property type="protein sequence ID" value="RXK53777.1"/>
    <property type="molecule type" value="Genomic_DNA"/>
</dbReference>
<dbReference type="SUPFAM" id="SSF48239">
    <property type="entry name" value="Terpenoid cyclases/Protein prenyltransferases"/>
    <property type="match status" value="1"/>
</dbReference>
<evidence type="ECO:0000256" key="1">
    <source>
        <dbReference type="SAM" id="SignalP"/>
    </source>
</evidence>
<dbReference type="AlphaFoldDB" id="A0A4Q1C5R7"/>
<sequence length="602" mass="65261">MKLPPRYRLLVVFLCCALSGLSAQEILPRLVAGNDELITRARAVPVEASGFGSRGEAVRLLVYACGYAAPLSRFHRDATLLPEMEAIAAQLAAVQHPSGLFDVGNLESPPDTGFMLEALALAQTLLERTGDPASAAVQNRLRTLIRAAADGVATGGVHTPNHRWGVSAALAAADRVQPDPRYRERIAAWLAEGIDQDADGQYAERSPAYSAKVVNPALLALAEAVNRPDLVEHVRRNLALTWWLTEPTGEIVTLASRRQDQRPGAKVTIAEYYLPARWLAVHRGDARAAAIAAWIERDFAEVLVNGAFDPNWPLPHLLLDRSLAGPLPAAEAPPEDFAVHLPATALGRIRRGTNAATISGGSDHAAGLGVGSGLAMNPTFFSFRKGAAQVALRLTPAFFGTGFFYSQGLEKNGETWRLHERREVAYYQPLPEEYRRADGNYALTADGRFFSKLDFPHRPRQVRAVETEILATEKEGGWELTLNVTGQPGVPVTLELAFTGEGQLQQVTPLADLPATRLASWLRRGGGGRVAADTTGAFVLKEAVGRFTVGPDTIEFGPGCFTQPPGRMEGEDYTWVNGSLRAEGQRVYLTGVTPFRHVLRLR</sequence>
<keyword evidence="1" id="KW-0732">Signal</keyword>
<accession>A0A4Q1C5R7</accession>
<organism evidence="2 3">
    <name type="scientific">Oleiharenicola lentus</name>
    <dbReference type="NCBI Taxonomy" id="2508720"/>
    <lineage>
        <taxon>Bacteria</taxon>
        <taxon>Pseudomonadati</taxon>
        <taxon>Verrucomicrobiota</taxon>
        <taxon>Opitutia</taxon>
        <taxon>Opitutales</taxon>
        <taxon>Opitutaceae</taxon>
        <taxon>Oleiharenicola</taxon>
    </lineage>
</organism>
<gene>
    <name evidence="2" type="ORF">ESB00_19015</name>
</gene>
<dbReference type="OrthoDB" id="181713at2"/>
<feature type="signal peptide" evidence="1">
    <location>
        <begin position="1"/>
        <end position="23"/>
    </location>
</feature>
<dbReference type="InterPro" id="IPR008930">
    <property type="entry name" value="Terpenoid_cyclase/PrenylTrfase"/>
</dbReference>